<protein>
    <submittedName>
        <fullName evidence="1">Zinc ribbon domain-containing protein</fullName>
    </submittedName>
</protein>
<accession>A0A964BRX9</accession>
<reference evidence="1" key="1">
    <citation type="journal article" date="2021" name="Antonie Van Leeuwenhoek">
        <title>Draft genome and description of Waterburya agarophytonicola gen. nov. sp. nov. (Pleurocapsales, Cyanobacteria): a seaweed symbiont.</title>
        <authorList>
            <person name="Bonthond G."/>
            <person name="Shalygin S."/>
            <person name="Bayer T."/>
            <person name="Weinberger F."/>
        </authorList>
    </citation>
    <scope>NUCLEOTIDE SEQUENCE</scope>
    <source>
        <strain evidence="1">KI4</strain>
    </source>
</reference>
<organism evidence="1 2">
    <name type="scientific">Waterburya agarophytonicola KI4</name>
    <dbReference type="NCBI Taxonomy" id="2874699"/>
    <lineage>
        <taxon>Bacteria</taxon>
        <taxon>Bacillati</taxon>
        <taxon>Cyanobacteriota</taxon>
        <taxon>Cyanophyceae</taxon>
        <taxon>Pleurocapsales</taxon>
        <taxon>Hyellaceae</taxon>
        <taxon>Waterburya</taxon>
        <taxon>Waterburya agarophytonicola</taxon>
    </lineage>
</organism>
<dbReference type="EMBL" id="JADWDC010000012">
    <property type="protein sequence ID" value="MCC0176720.1"/>
    <property type="molecule type" value="Genomic_DNA"/>
</dbReference>
<dbReference type="AlphaFoldDB" id="A0A964BRX9"/>
<dbReference type="RefSeq" id="WP_229639758.1">
    <property type="nucleotide sequence ID" value="NZ_JADWDC010000012.1"/>
</dbReference>
<evidence type="ECO:0000313" key="1">
    <source>
        <dbReference type="EMBL" id="MCC0176720.1"/>
    </source>
</evidence>
<name>A0A964BRX9_9CYAN</name>
<dbReference type="Proteomes" id="UP000729733">
    <property type="component" value="Unassembled WGS sequence"/>
</dbReference>
<evidence type="ECO:0000313" key="2">
    <source>
        <dbReference type="Proteomes" id="UP000729733"/>
    </source>
</evidence>
<keyword evidence="2" id="KW-1185">Reference proteome</keyword>
<comment type="caution">
    <text evidence="1">The sequence shown here is derived from an EMBL/GenBank/DDBJ whole genome shotgun (WGS) entry which is preliminary data.</text>
</comment>
<gene>
    <name evidence="1" type="ORF">I4641_06985</name>
</gene>
<sequence length="181" mass="20081">MSYTANLTENRRIAIANRGNQTTISLTSSNVGQQQSQTTGFTTGSWQSLPQLYQLGTNFVLKINSDRNSYYLLIQAHGISTIPAPDLNNAVEVDLQKSEDSTTIPHKIEFEPMAPMPPMQPMKMGNMSMDLNSMSMKMGNMSLNMNDSQTSTSTKHFCSQCGQKAKISDRFCSSCGYQLDR</sequence>
<proteinExistence type="predicted"/>